<comment type="similarity">
    <text evidence="1 5">Belongs to the GPN-loop GTPase family.</text>
</comment>
<dbReference type="PANTHER" id="PTHR21231">
    <property type="entry name" value="XPA-BINDING PROTEIN 1-RELATED"/>
    <property type="match status" value="1"/>
</dbReference>
<dbReference type="Gene3D" id="3.40.50.300">
    <property type="entry name" value="P-loop containing nucleotide triphosphate hydrolases"/>
    <property type="match status" value="1"/>
</dbReference>
<keyword evidence="4 5" id="KW-0342">GTP-binding</keyword>
<name>Q01E98_OSTTA</name>
<keyword evidence="3 5" id="KW-0378">Hydrolase</keyword>
<dbReference type="CDD" id="cd17870">
    <property type="entry name" value="GPN1"/>
    <property type="match status" value="1"/>
</dbReference>
<dbReference type="PANTHER" id="PTHR21231:SF8">
    <property type="entry name" value="GPN-LOOP GTPASE 1"/>
    <property type="match status" value="1"/>
</dbReference>
<comment type="function">
    <text evidence="5">Small GTPase required for proper nuclear import of RNA polymerase II (RNAPII). May act at an RNAP assembly step prior to nuclear import.</text>
</comment>
<comment type="subcellular location">
    <subcellularLocation>
        <location evidence="5">Cytoplasm</location>
    </subcellularLocation>
    <subcellularLocation>
        <location evidence="5">Nucleus</location>
    </subcellularLocation>
</comment>
<protein>
    <recommendedName>
        <fullName evidence="5">GPN-loop GTPase</fullName>
        <ecNumber evidence="5">3.6.5.-</ecNumber>
    </recommendedName>
</protein>
<dbReference type="InParanoid" id="Q01E98"/>
<evidence type="ECO:0000313" key="6">
    <source>
        <dbReference type="EMBL" id="CAL52355.2"/>
    </source>
</evidence>
<keyword evidence="2 5" id="KW-0547">Nucleotide-binding</keyword>
<dbReference type="SUPFAM" id="SSF52540">
    <property type="entry name" value="P-loop containing nucleoside triphosphate hydrolases"/>
    <property type="match status" value="1"/>
</dbReference>
<evidence type="ECO:0000256" key="2">
    <source>
        <dbReference type="ARBA" id="ARBA00022741"/>
    </source>
</evidence>
<evidence type="ECO:0000256" key="5">
    <source>
        <dbReference type="RuleBase" id="RU365059"/>
    </source>
</evidence>
<dbReference type="AlphaFoldDB" id="Q01E98"/>
<evidence type="ECO:0000256" key="1">
    <source>
        <dbReference type="ARBA" id="ARBA00005290"/>
    </source>
</evidence>
<proteinExistence type="inferred from homology"/>
<accession>Q01E98</accession>
<dbReference type="RefSeq" id="XP_003075083.1">
    <property type="nucleotide sequence ID" value="XM_003075035.1"/>
</dbReference>
<dbReference type="GO" id="GO:0005737">
    <property type="term" value="C:cytoplasm"/>
    <property type="evidence" value="ECO:0007669"/>
    <property type="project" value="UniProtKB-SubCell"/>
</dbReference>
<sequence length="252" mass="27688">MAAGKRGNVYVVVGMAGAGKTSFLERVATYLERSGKPPYIINLDPAAMRLPYDANIDIRDTVDYKSVMSEYCLGPNGAILTSANLFATRFDKVVSICDLRAQDYEYFFIDTPGQIEIFTWSASGIMITDMLSAHFRTTILFILDTPQCQNPQIFMSNMLQAVSVLYRSRLAVILVFNKIDVASHAPLVKLLSDMSLFQSELEGVSDFSSTLTQSLHLILQEFYEHLKIVGVSAATGSGVEEVISVLEDVGAG</sequence>
<organism evidence="6 7">
    <name type="scientific">Ostreococcus tauri</name>
    <name type="common">Marine green alga</name>
    <dbReference type="NCBI Taxonomy" id="70448"/>
    <lineage>
        <taxon>Eukaryota</taxon>
        <taxon>Viridiplantae</taxon>
        <taxon>Chlorophyta</taxon>
        <taxon>Mamiellophyceae</taxon>
        <taxon>Mamiellales</taxon>
        <taxon>Bathycoccaceae</taxon>
        <taxon>Ostreococcus</taxon>
    </lineage>
</organism>
<dbReference type="STRING" id="70448.Q01E98"/>
<dbReference type="EMBL" id="CAID01000002">
    <property type="protein sequence ID" value="CAL52355.2"/>
    <property type="molecule type" value="Genomic_DNA"/>
</dbReference>
<dbReference type="FunCoup" id="Q01E98">
    <property type="interactions" value="1600"/>
</dbReference>
<evidence type="ECO:0000256" key="4">
    <source>
        <dbReference type="ARBA" id="ARBA00023134"/>
    </source>
</evidence>
<dbReference type="EC" id="3.6.5.-" evidence="5"/>
<keyword evidence="5" id="KW-0963">Cytoplasm</keyword>
<dbReference type="GO" id="GO:0005525">
    <property type="term" value="F:GTP binding"/>
    <property type="evidence" value="ECO:0007669"/>
    <property type="project" value="UniProtKB-KW"/>
</dbReference>
<dbReference type="InterPro" id="IPR030230">
    <property type="entry name" value="Gpn1/Npa3/XAB1"/>
</dbReference>
<dbReference type="OMA" id="QCQNPQI"/>
<reference evidence="7" key="1">
    <citation type="journal article" date="2006" name="Proc. Natl. Acad. Sci. U.S.A.">
        <title>Genome analysis of the smallest free-living eukaryote Ostreococcus tauri unveils many unique features.</title>
        <authorList>
            <person name="Derelle E."/>
            <person name="Ferraz C."/>
            <person name="Rombauts S."/>
            <person name="Rouze P."/>
            <person name="Worden A.Z."/>
            <person name="Robbens S."/>
            <person name="Partensky F."/>
            <person name="Degroeve S."/>
            <person name="Echeynie S."/>
            <person name="Cooke R."/>
            <person name="Saeys Y."/>
            <person name="Wuyts J."/>
            <person name="Jabbari K."/>
            <person name="Bowler C."/>
            <person name="Panaud O."/>
            <person name="Piegu B."/>
            <person name="Ball S.G."/>
            <person name="Ral J.-P."/>
            <person name="Bouget F.-Y."/>
            <person name="Piganeau G."/>
            <person name="De Baets B."/>
            <person name="Picard A."/>
            <person name="Delseny M."/>
            <person name="Demaille J."/>
            <person name="Van de Peer Y."/>
            <person name="Moreau H."/>
        </authorList>
    </citation>
    <scope>NUCLEOTIDE SEQUENCE [LARGE SCALE GENOMIC DNA]</scope>
    <source>
        <strain evidence="7">OTTH 0595 / CCAP 157/2 / RCC745</strain>
    </source>
</reference>
<dbReference type="InterPro" id="IPR004130">
    <property type="entry name" value="Gpn"/>
</dbReference>
<dbReference type="GO" id="GO:0003924">
    <property type="term" value="F:GTPase activity"/>
    <property type="evidence" value="ECO:0007669"/>
    <property type="project" value="InterPro"/>
</dbReference>
<comment type="caution">
    <text evidence="6">The sequence shown here is derived from an EMBL/GenBank/DDBJ whole genome shotgun (WGS) entry which is preliminary data.</text>
</comment>
<dbReference type="InterPro" id="IPR027417">
    <property type="entry name" value="P-loop_NTPase"/>
</dbReference>
<reference evidence="6 7" key="2">
    <citation type="journal article" date="2014" name="BMC Genomics">
        <title>An improved genome of the model marine alga Ostreococcus tauri unfolds by assessing Illumina de novo assemblies.</title>
        <authorList>
            <person name="Blanc-Mathieu R."/>
            <person name="Verhelst B."/>
            <person name="Derelle E."/>
            <person name="Rombauts S."/>
            <person name="Bouget F.Y."/>
            <person name="Carre I."/>
            <person name="Chateau A."/>
            <person name="Eyre-Walker A."/>
            <person name="Grimsley N."/>
            <person name="Moreau H."/>
            <person name="Piegu B."/>
            <person name="Rivals E."/>
            <person name="Schackwitz W."/>
            <person name="Van de Peer Y."/>
            <person name="Piganeau G."/>
        </authorList>
    </citation>
    <scope>NUCLEOTIDE SEQUENCE [LARGE SCALE GENOMIC DNA]</scope>
    <source>
        <strain evidence="7">OTTH 0595 / CCAP 157/2 / RCC745</strain>
    </source>
</reference>
<dbReference type="OrthoDB" id="243313at2759"/>
<dbReference type="GO" id="GO:0005634">
    <property type="term" value="C:nucleus"/>
    <property type="evidence" value="ECO:0007669"/>
    <property type="project" value="UniProtKB-SubCell"/>
</dbReference>
<dbReference type="GeneID" id="9835676"/>
<keyword evidence="7" id="KW-1185">Reference proteome</keyword>
<dbReference type="Proteomes" id="UP000009170">
    <property type="component" value="Unassembled WGS sequence"/>
</dbReference>
<evidence type="ECO:0000313" key="7">
    <source>
        <dbReference type="Proteomes" id="UP000009170"/>
    </source>
</evidence>
<dbReference type="Pfam" id="PF03029">
    <property type="entry name" value="ATP_bind_1"/>
    <property type="match status" value="1"/>
</dbReference>
<dbReference type="KEGG" id="ota:OT_ostta02g02670"/>
<comment type="subunit">
    <text evidence="5">Binds to RNA polymerase II.</text>
</comment>
<evidence type="ECO:0000256" key="3">
    <source>
        <dbReference type="ARBA" id="ARBA00022801"/>
    </source>
</evidence>
<gene>
    <name evidence="6" type="ORF">OT_ostta02g02670</name>
</gene>